<dbReference type="EMBL" id="CADCTR010002388">
    <property type="protein sequence ID" value="CAA9350102.1"/>
    <property type="molecule type" value="Genomic_DNA"/>
</dbReference>
<organism evidence="1">
    <name type="scientific">uncultured Chloroflexia bacterium</name>
    <dbReference type="NCBI Taxonomy" id="1672391"/>
    <lineage>
        <taxon>Bacteria</taxon>
        <taxon>Bacillati</taxon>
        <taxon>Chloroflexota</taxon>
        <taxon>Chloroflexia</taxon>
        <taxon>environmental samples</taxon>
    </lineage>
</organism>
<sequence>MFGMLQWEWTVCLPPQRSFLRVSCANEAKHRLLHCTDASLRLT</sequence>
<gene>
    <name evidence="1" type="ORF">AVDCRST_MAG93-7073</name>
</gene>
<evidence type="ECO:0000313" key="1">
    <source>
        <dbReference type="EMBL" id="CAA9350102.1"/>
    </source>
</evidence>
<accession>A0A6J4M4J0</accession>
<protein>
    <submittedName>
        <fullName evidence="1">Uncharacterized protein</fullName>
    </submittedName>
</protein>
<name>A0A6J4M4J0_9CHLR</name>
<dbReference type="AlphaFoldDB" id="A0A6J4M4J0"/>
<proteinExistence type="predicted"/>
<reference evidence="1" key="1">
    <citation type="submission" date="2020-02" db="EMBL/GenBank/DDBJ databases">
        <authorList>
            <person name="Meier V. D."/>
        </authorList>
    </citation>
    <scope>NUCLEOTIDE SEQUENCE</scope>
    <source>
        <strain evidence="1">AVDCRST_MAG93</strain>
    </source>
</reference>